<dbReference type="InterPro" id="IPR000835">
    <property type="entry name" value="HTH_MarR-typ"/>
</dbReference>
<keyword evidence="1" id="KW-0805">Transcription regulation</keyword>
<dbReference type="InterPro" id="IPR036390">
    <property type="entry name" value="WH_DNA-bd_sf"/>
</dbReference>
<evidence type="ECO:0000313" key="5">
    <source>
        <dbReference type="EMBL" id="MFC5988717.1"/>
    </source>
</evidence>
<protein>
    <submittedName>
        <fullName evidence="5">MarR family winged helix-turn-helix transcriptional regulator</fullName>
    </submittedName>
</protein>
<dbReference type="Gene3D" id="1.10.10.10">
    <property type="entry name" value="Winged helix-like DNA-binding domain superfamily/Winged helix DNA-binding domain"/>
    <property type="match status" value="1"/>
</dbReference>
<dbReference type="SMART" id="SM00347">
    <property type="entry name" value="HTH_MARR"/>
    <property type="match status" value="1"/>
</dbReference>
<reference evidence="6" key="1">
    <citation type="journal article" date="2019" name="Int. J. Syst. Evol. Microbiol.">
        <title>The Global Catalogue of Microorganisms (GCM) 10K type strain sequencing project: providing services to taxonomists for standard genome sequencing and annotation.</title>
        <authorList>
            <consortium name="The Broad Institute Genomics Platform"/>
            <consortium name="The Broad Institute Genome Sequencing Center for Infectious Disease"/>
            <person name="Wu L."/>
            <person name="Ma J."/>
        </authorList>
    </citation>
    <scope>NUCLEOTIDE SEQUENCE [LARGE SCALE GENOMIC DNA]</scope>
    <source>
        <strain evidence="6">CCM 8749</strain>
    </source>
</reference>
<feature type="domain" description="HTH marR-type" evidence="4">
    <location>
        <begin position="7"/>
        <end position="139"/>
    </location>
</feature>
<dbReference type="SUPFAM" id="SSF46785">
    <property type="entry name" value="Winged helix' DNA-binding domain"/>
    <property type="match status" value="1"/>
</dbReference>
<accession>A0ABW1IUE9</accession>
<dbReference type="RefSeq" id="WP_379896197.1">
    <property type="nucleotide sequence ID" value="NZ_CBCSCT010000006.1"/>
</dbReference>
<dbReference type="Pfam" id="PF01047">
    <property type="entry name" value="MarR"/>
    <property type="match status" value="1"/>
</dbReference>
<dbReference type="InterPro" id="IPR036388">
    <property type="entry name" value="WH-like_DNA-bd_sf"/>
</dbReference>
<keyword evidence="6" id="KW-1185">Reference proteome</keyword>
<evidence type="ECO:0000313" key="6">
    <source>
        <dbReference type="Proteomes" id="UP001596250"/>
    </source>
</evidence>
<dbReference type="PROSITE" id="PS01117">
    <property type="entry name" value="HTH_MARR_1"/>
    <property type="match status" value="1"/>
</dbReference>
<evidence type="ECO:0000256" key="1">
    <source>
        <dbReference type="ARBA" id="ARBA00023015"/>
    </source>
</evidence>
<dbReference type="PANTHER" id="PTHR42756:SF1">
    <property type="entry name" value="TRANSCRIPTIONAL REPRESSOR OF EMRAB OPERON"/>
    <property type="match status" value="1"/>
</dbReference>
<keyword evidence="2" id="KW-0238">DNA-binding</keyword>
<proteinExistence type="predicted"/>
<dbReference type="PANTHER" id="PTHR42756">
    <property type="entry name" value="TRANSCRIPTIONAL REGULATOR, MARR"/>
    <property type="match status" value="1"/>
</dbReference>
<dbReference type="InterPro" id="IPR023187">
    <property type="entry name" value="Tscrpt_reg_MarR-type_CS"/>
</dbReference>
<dbReference type="PROSITE" id="PS50995">
    <property type="entry name" value="HTH_MARR_2"/>
    <property type="match status" value="1"/>
</dbReference>
<evidence type="ECO:0000256" key="2">
    <source>
        <dbReference type="ARBA" id="ARBA00023125"/>
    </source>
</evidence>
<dbReference type="Proteomes" id="UP001596250">
    <property type="component" value="Unassembled WGS sequence"/>
</dbReference>
<gene>
    <name evidence="5" type="ORF">ACFPXP_20125</name>
</gene>
<comment type="caution">
    <text evidence="5">The sequence shown here is derived from an EMBL/GenBank/DDBJ whole genome shotgun (WGS) entry which is preliminary data.</text>
</comment>
<dbReference type="EMBL" id="JBHSQV010000184">
    <property type="protein sequence ID" value="MFC5988717.1"/>
    <property type="molecule type" value="Genomic_DNA"/>
</dbReference>
<name>A0ABW1IUE9_9BACL</name>
<evidence type="ECO:0000259" key="4">
    <source>
        <dbReference type="PROSITE" id="PS50995"/>
    </source>
</evidence>
<keyword evidence="3" id="KW-0804">Transcription</keyword>
<sequence>MSTNEQIERLMGTFREVNKSYMKILRKDTEALGTTVMQTRVMRIIKRNPNIGVLELAERLHLGNSTISSMVDRLVKSGLVERERLSSDRRSKTLRLTEKGEQVQNKADQLFLDHLSSLLENIPEEEMEHLIRTLNKISKILGERDTNDGEDRDTAPRATD</sequence>
<evidence type="ECO:0000256" key="3">
    <source>
        <dbReference type="ARBA" id="ARBA00023163"/>
    </source>
</evidence>
<organism evidence="5 6">
    <name type="scientific">Marinicrinis lubricantis</name>
    <dbReference type="NCBI Taxonomy" id="2086470"/>
    <lineage>
        <taxon>Bacteria</taxon>
        <taxon>Bacillati</taxon>
        <taxon>Bacillota</taxon>
        <taxon>Bacilli</taxon>
        <taxon>Bacillales</taxon>
        <taxon>Paenibacillaceae</taxon>
    </lineage>
</organism>
<dbReference type="PRINTS" id="PR00598">
    <property type="entry name" value="HTHMARR"/>
</dbReference>